<protein>
    <submittedName>
        <fullName evidence="1">Uncharacterized protein</fullName>
    </submittedName>
</protein>
<dbReference type="EMBL" id="JARFYN010000077">
    <property type="protein sequence ID" value="MDL2410348.1"/>
    <property type="molecule type" value="Genomic_DNA"/>
</dbReference>
<accession>A0ABT7KSC4</accession>
<reference evidence="1" key="1">
    <citation type="submission" date="2023-06" db="EMBL/GenBank/DDBJ databases">
        <title>Phylogenetic Diversity of Rhizobium strains.</title>
        <authorList>
            <person name="Moura F.T."/>
            <person name="Helene L.C.F."/>
            <person name="Hungria M."/>
        </authorList>
    </citation>
    <scope>NUCLEOTIDE SEQUENCE</scope>
    <source>
        <strain evidence="1">CCGE524</strain>
    </source>
</reference>
<sequence>MTTTDLGDSSDSAGGATLLELHVEIAEAAVAIDEKENVGGIEHVFNDVDNFGPACFVRITVP</sequence>
<proteinExistence type="predicted"/>
<name>A0ABT7KSC4_9HYPH</name>
<evidence type="ECO:0000313" key="1">
    <source>
        <dbReference type="EMBL" id="MDL2410348.1"/>
    </source>
</evidence>
<gene>
    <name evidence="1" type="ORF">PY650_33065</name>
</gene>
<dbReference type="Proteomes" id="UP001172630">
    <property type="component" value="Unassembled WGS sequence"/>
</dbReference>
<dbReference type="RefSeq" id="WP_285884185.1">
    <property type="nucleotide sequence ID" value="NZ_JARFYN010000077.1"/>
</dbReference>
<keyword evidence="2" id="KW-1185">Reference proteome</keyword>
<organism evidence="1 2">
    <name type="scientific">Rhizobium calliandrae</name>
    <dbReference type="NCBI Taxonomy" id="1312182"/>
    <lineage>
        <taxon>Bacteria</taxon>
        <taxon>Pseudomonadati</taxon>
        <taxon>Pseudomonadota</taxon>
        <taxon>Alphaproteobacteria</taxon>
        <taxon>Hyphomicrobiales</taxon>
        <taxon>Rhizobiaceae</taxon>
        <taxon>Rhizobium/Agrobacterium group</taxon>
        <taxon>Rhizobium</taxon>
    </lineage>
</organism>
<evidence type="ECO:0000313" key="2">
    <source>
        <dbReference type="Proteomes" id="UP001172630"/>
    </source>
</evidence>
<comment type="caution">
    <text evidence="1">The sequence shown here is derived from an EMBL/GenBank/DDBJ whole genome shotgun (WGS) entry which is preliminary data.</text>
</comment>